<dbReference type="KEGG" id="clup:CLUP02_02865"/>
<keyword evidence="2" id="KW-0812">Transmembrane</keyword>
<organism evidence="4 5">
    <name type="scientific">Colletotrichum lupini</name>
    <dbReference type="NCBI Taxonomy" id="145971"/>
    <lineage>
        <taxon>Eukaryota</taxon>
        <taxon>Fungi</taxon>
        <taxon>Dikarya</taxon>
        <taxon>Ascomycota</taxon>
        <taxon>Pezizomycotina</taxon>
        <taxon>Sordariomycetes</taxon>
        <taxon>Hypocreomycetidae</taxon>
        <taxon>Glomerellales</taxon>
        <taxon>Glomerellaceae</taxon>
        <taxon>Colletotrichum</taxon>
        <taxon>Colletotrichum acutatum species complex</taxon>
    </lineage>
</organism>
<feature type="transmembrane region" description="Helical" evidence="2">
    <location>
        <begin position="405"/>
        <end position="426"/>
    </location>
</feature>
<dbReference type="InterPro" id="IPR040841">
    <property type="entry name" value="Luciferase_dom"/>
</dbReference>
<keyword evidence="5" id="KW-1185">Reference proteome</keyword>
<evidence type="ECO:0000313" key="4">
    <source>
        <dbReference type="EMBL" id="UQC77397.1"/>
    </source>
</evidence>
<protein>
    <recommendedName>
        <fullName evidence="3">Luciferase domain-containing protein</fullName>
    </recommendedName>
</protein>
<feature type="region of interest" description="Disordered" evidence="1">
    <location>
        <begin position="123"/>
        <end position="159"/>
    </location>
</feature>
<evidence type="ECO:0000256" key="2">
    <source>
        <dbReference type="SAM" id="Phobius"/>
    </source>
</evidence>
<sequence>MQTSHEANNDLSKSLGDFLMQFRISRALKKTASFLATFGGVGSSRCLPCFWDDWIVPKPSYASRFPARGHYAPSRKRLVLIGSILNPLAIVAYHPHLCETNVAVAVALRLYLNSSRALKKSASSMINSPESRGQTAPTDKPPASRSTMPQHKGTPPRQVFQRAARIPPSNPIQDLHLQDANAIWKECALESQRSDVLVIAVVHPQQEQYVKDSKRSEPNMSGKCAQRILICTASALQDVIERVVNKRHHAQCDKLRIVVSSAIESIFYQIDSFIKNVYIKVCGRIRSNTRYKLRIDEKSTYCSHPSDSWLYSELSAAGTHELTHFNGIYFPHRERDYNQETEALDWDREGMWPEFKAEDKEEILKKLRKVKIAYEQTSSSVAPDAQPNSPADTPRAGNGPGFFKALLSAVVGIVSALGAAGGVVWLNTSGVFITGPLGLRLAAGYASAGVASGASAAGMGRIIKRLFARFWGSDLTKLLFAFPFNDLTTHLTTVIYSNPKPHTYNQMSQPSITPLTTLLNRLNTLLHSLRNRSTLPTLLTTLATPLLLWAAYRDYRAYIALGPGGVPHNALGWLLVTLGLRPFALSKSSATWTGDYPDHGSHAEIRDLPERKGERAELGGIVPHRQLSQHAPEKMREFIENLFANAVTQNPSLLTTKLSLYERNNPALFLHPQILSSLSSSSSSTPVIARGEIAHHHTDLSIHLYLSPADAKLAIQKRWAERHRLSLPKGSFLANRLHLADSYLMVYGPRDEEEMEVLAELLRCGVRFMTGKEDVGVIEWRGKINV</sequence>
<keyword evidence="2" id="KW-1133">Transmembrane helix</keyword>
<dbReference type="EMBL" id="CP019474">
    <property type="protein sequence ID" value="UQC77397.1"/>
    <property type="molecule type" value="Genomic_DNA"/>
</dbReference>
<dbReference type="InterPro" id="IPR048273">
    <property type="entry name" value="Luciferase"/>
</dbReference>
<dbReference type="Pfam" id="PF17648">
    <property type="entry name" value="Luciferase"/>
    <property type="match status" value="1"/>
</dbReference>
<dbReference type="PANTHER" id="PTHR38695">
    <property type="entry name" value="AMINO ACID PERMEASE_ SLC12A DOMAIN-CONTAINING PROTEIN"/>
    <property type="match status" value="1"/>
</dbReference>
<accession>A0A9Q8SHC2</accession>
<dbReference type="RefSeq" id="XP_049139036.1">
    <property type="nucleotide sequence ID" value="XM_049281893.1"/>
</dbReference>
<feature type="compositionally biased region" description="Polar residues" evidence="1">
    <location>
        <begin position="123"/>
        <end position="137"/>
    </location>
</feature>
<feature type="domain" description="Luciferase" evidence="3">
    <location>
        <begin position="690"/>
        <end position="763"/>
    </location>
</feature>
<evidence type="ECO:0000256" key="1">
    <source>
        <dbReference type="SAM" id="MobiDB-lite"/>
    </source>
</evidence>
<name>A0A9Q8SHC2_9PEZI</name>
<gene>
    <name evidence="4" type="ORF">CLUP02_02865</name>
</gene>
<evidence type="ECO:0000313" key="5">
    <source>
        <dbReference type="Proteomes" id="UP000830671"/>
    </source>
</evidence>
<dbReference type="PANTHER" id="PTHR38695:SF1">
    <property type="entry name" value="AMINO ACID PERMEASE_ SLC12A DOMAIN-CONTAINING PROTEIN"/>
    <property type="match status" value="1"/>
</dbReference>
<keyword evidence="2" id="KW-0472">Membrane</keyword>
<dbReference type="AlphaFoldDB" id="A0A9Q8SHC2"/>
<feature type="transmembrane region" description="Helical" evidence="2">
    <location>
        <begin position="438"/>
        <end position="459"/>
    </location>
</feature>
<evidence type="ECO:0000259" key="3">
    <source>
        <dbReference type="Pfam" id="PF17648"/>
    </source>
</evidence>
<dbReference type="Proteomes" id="UP000830671">
    <property type="component" value="Chromosome 2"/>
</dbReference>
<proteinExistence type="predicted"/>
<dbReference type="GeneID" id="73336903"/>
<reference evidence="4" key="1">
    <citation type="journal article" date="2021" name="Mol. Plant Microbe Interact.">
        <title>Complete Genome Sequence of the Plant-Pathogenic Fungus Colletotrichum lupini.</title>
        <authorList>
            <person name="Baroncelli R."/>
            <person name="Pensec F."/>
            <person name="Da Lio D."/>
            <person name="Boufleur T."/>
            <person name="Vicente I."/>
            <person name="Sarrocco S."/>
            <person name="Picot A."/>
            <person name="Baraldi E."/>
            <person name="Sukno S."/>
            <person name="Thon M."/>
            <person name="Le Floch G."/>
        </authorList>
    </citation>
    <scope>NUCLEOTIDE SEQUENCE</scope>
    <source>
        <strain evidence="4">IMI 504893</strain>
    </source>
</reference>